<evidence type="ECO:0000256" key="1">
    <source>
        <dbReference type="SAM" id="SignalP"/>
    </source>
</evidence>
<keyword evidence="1" id="KW-0732">Signal</keyword>
<dbReference type="AlphaFoldDB" id="A0A316Z3I0"/>
<evidence type="ECO:0000313" key="2">
    <source>
        <dbReference type="EMBL" id="PWN94735.1"/>
    </source>
</evidence>
<keyword evidence="3" id="KW-1185">Reference proteome</keyword>
<gene>
    <name evidence="2" type="ORF">FA09DRAFT_165854</name>
</gene>
<protein>
    <submittedName>
        <fullName evidence="2">Uncharacterized protein</fullName>
    </submittedName>
</protein>
<accession>A0A316Z3I0</accession>
<name>A0A316Z3I0_9BASI</name>
<dbReference type="Proteomes" id="UP000245946">
    <property type="component" value="Unassembled WGS sequence"/>
</dbReference>
<feature type="signal peptide" evidence="1">
    <location>
        <begin position="1"/>
        <end position="20"/>
    </location>
</feature>
<feature type="chain" id="PRO_5016370435" evidence="1">
    <location>
        <begin position="21"/>
        <end position="311"/>
    </location>
</feature>
<dbReference type="STRING" id="58919.A0A316Z3I0"/>
<dbReference type="EMBL" id="KZ819309">
    <property type="protein sequence ID" value="PWN94735.1"/>
    <property type="molecule type" value="Genomic_DNA"/>
</dbReference>
<proteinExistence type="predicted"/>
<dbReference type="RefSeq" id="XP_025595014.1">
    <property type="nucleotide sequence ID" value="XM_025739266.1"/>
</dbReference>
<sequence length="311" mass="33151">MKFTAATFAALVSVATLAAAQDANEARDANEEVAARDPLMYQYVGTGRNDRRRDAGEHVDARDPHAIMPFSYIQNKLTGERRDVADENLNARTGGYHSPSFNYGAMGARDVDEKLDARTGGYHSPSFNYGAMGARELPHLSARGVDELEAREPGKFRMLGHMLTGASLFAGRDEGEHSDRELKDLAARDPSKWSMLGHALTGASLFAGRDATELSAREIEELAARDPSKWRMLGHMLTGASFFAGRDNGEISPGSSSAAAVDGGAALGSASPPGIGLCVFCRTIADALHLQVMLRSSPLATRVTVALGATL</sequence>
<evidence type="ECO:0000313" key="3">
    <source>
        <dbReference type="Proteomes" id="UP000245946"/>
    </source>
</evidence>
<dbReference type="GeneID" id="37266812"/>
<reference evidence="2 3" key="1">
    <citation type="journal article" date="2018" name="Mol. Biol. Evol.">
        <title>Broad Genomic Sampling Reveals a Smut Pathogenic Ancestry of the Fungal Clade Ustilaginomycotina.</title>
        <authorList>
            <person name="Kijpornyongpan T."/>
            <person name="Mondo S.J."/>
            <person name="Barry K."/>
            <person name="Sandor L."/>
            <person name="Lee J."/>
            <person name="Lipzen A."/>
            <person name="Pangilinan J."/>
            <person name="LaButti K."/>
            <person name="Hainaut M."/>
            <person name="Henrissat B."/>
            <person name="Grigoriev I.V."/>
            <person name="Spatafora J.W."/>
            <person name="Aime M.C."/>
        </authorList>
    </citation>
    <scope>NUCLEOTIDE SEQUENCE [LARGE SCALE GENOMIC DNA]</scope>
    <source>
        <strain evidence="2 3">MCA 4186</strain>
    </source>
</reference>
<organism evidence="2 3">
    <name type="scientific">Tilletiopsis washingtonensis</name>
    <dbReference type="NCBI Taxonomy" id="58919"/>
    <lineage>
        <taxon>Eukaryota</taxon>
        <taxon>Fungi</taxon>
        <taxon>Dikarya</taxon>
        <taxon>Basidiomycota</taxon>
        <taxon>Ustilaginomycotina</taxon>
        <taxon>Exobasidiomycetes</taxon>
        <taxon>Entylomatales</taxon>
        <taxon>Entylomatales incertae sedis</taxon>
        <taxon>Tilletiopsis</taxon>
    </lineage>
</organism>